<evidence type="ECO:0000313" key="2">
    <source>
        <dbReference type="Proteomes" id="UP000027121"/>
    </source>
</evidence>
<dbReference type="EMBL" id="CP071706">
    <property type="protein sequence ID" value="QWE81335.1"/>
    <property type="molecule type" value="Genomic_DNA"/>
</dbReference>
<reference evidence="1 2" key="1">
    <citation type="journal article" date="2014" name="Genome Announc.">
        <title>Genome Sequence of Pseudomonas sp. Strain P482, a Tomato Rhizosphere Isolate with Broad-Spectrum Antimicrobial Activity.</title>
        <authorList>
            <person name="Krzyzanowska D.M."/>
            <person name="Ossowicki A."/>
            <person name="Jafra S."/>
        </authorList>
    </citation>
    <scope>NUCLEOTIDE SEQUENCE [LARGE SCALE GENOMIC DNA]</scope>
    <source>
        <strain evidence="1 2">P482</strain>
    </source>
</reference>
<name>A0AAQ0DPI9_9PSED</name>
<organism evidence="1 2">
    <name type="scientific">Pseudomonas donghuensis</name>
    <dbReference type="NCBI Taxonomy" id="1163398"/>
    <lineage>
        <taxon>Bacteria</taxon>
        <taxon>Pseudomonadati</taxon>
        <taxon>Pseudomonadota</taxon>
        <taxon>Gammaproteobacteria</taxon>
        <taxon>Pseudomonadales</taxon>
        <taxon>Pseudomonadaceae</taxon>
        <taxon>Pseudomonas</taxon>
    </lineage>
</organism>
<dbReference type="KEGG" id="pdw:BV82_16695"/>
<protein>
    <submittedName>
        <fullName evidence="1">Uncharacterized protein</fullName>
    </submittedName>
</protein>
<keyword evidence="2" id="KW-1185">Reference proteome</keyword>
<dbReference type="GeneID" id="98283940"/>
<dbReference type="Proteomes" id="UP000027121">
    <property type="component" value="Chromosome"/>
</dbReference>
<dbReference type="AlphaFoldDB" id="A0AAQ0DPI9"/>
<evidence type="ECO:0000313" key="1">
    <source>
        <dbReference type="EMBL" id="QWE81335.1"/>
    </source>
</evidence>
<reference evidence="1 2" key="2">
    <citation type="journal article" date="2016" name="Front. Microbiol.">
        <title>When Genome-Based Approach Meets the 'Old but Good': Revealing Genes Involved in the Antibacterial Activity of Pseudomonas sp. P482 against Soft Rot Pathogens.</title>
        <authorList>
            <person name="Krzyzanowska D.M."/>
            <person name="Ossowicki A."/>
            <person name="Rajewska M."/>
            <person name="Maciag T."/>
            <person name="Jablonska M."/>
            <person name="Obuchowski M."/>
            <person name="Heeb S."/>
            <person name="Jafra S."/>
        </authorList>
    </citation>
    <scope>NUCLEOTIDE SEQUENCE [LARGE SCALE GENOMIC DNA]</scope>
    <source>
        <strain evidence="1 2">P482</strain>
    </source>
</reference>
<accession>A0AAQ0DPI9</accession>
<dbReference type="RefSeq" id="WP_051636787.1">
    <property type="nucleotide sequence ID" value="NZ_CP071706.1"/>
</dbReference>
<gene>
    <name evidence="1" type="ORF">BV82_16695</name>
</gene>
<sequence>MSLDLYLEADKALTMFTLRQAMEHAGAFQINMAECGLDAAFSSGVRLTGDGAVTDPAIYAEDTKGIDFQVAMRCSIRIKGPEPDGQSAMQDLNKIAESIAQTCASLFLITFQFEETLYWRDATGLHSALREDATRHD</sequence>
<proteinExistence type="predicted"/>